<sequence>MANIDSTARLELNELRYISWKGKTLNQITSTLKKNNYILNQGDKVNIFKANPVKLYRKELASQTITSGNPRVSSSIQDFETPNGYSIVSSVLTPAGNCTSLANTVDPTIPKSKYETGGAIELSSNPKICFSQADNARRRCRSGGAAIKQYDITNHKNNYYTSSKQYLYDRNQTFEQNQFKYAVADNANCAAPTVKMSNNRFYSQGGVSSSDLTARVRYEEITNAAAQTANVYGAETANALAYGVNATIYTNKDRAGYSVTQTPVVDKYSGELKKCVTKKLSYAT</sequence>
<dbReference type="EMBL" id="MN740750">
    <property type="protein sequence ID" value="QHU10112.1"/>
    <property type="molecule type" value="Genomic_DNA"/>
</dbReference>
<evidence type="ECO:0000313" key="1">
    <source>
        <dbReference type="EMBL" id="QHU10112.1"/>
    </source>
</evidence>
<name>A0A6C0JWG8_9ZZZZ</name>
<reference evidence="1" key="1">
    <citation type="journal article" date="2020" name="Nature">
        <title>Giant virus diversity and host interactions through global metagenomics.</title>
        <authorList>
            <person name="Schulz F."/>
            <person name="Roux S."/>
            <person name="Paez-Espino D."/>
            <person name="Jungbluth S."/>
            <person name="Walsh D.A."/>
            <person name="Denef V.J."/>
            <person name="McMahon K.D."/>
            <person name="Konstantinidis K.T."/>
            <person name="Eloe-Fadrosh E.A."/>
            <person name="Kyrpides N.C."/>
            <person name="Woyke T."/>
        </authorList>
    </citation>
    <scope>NUCLEOTIDE SEQUENCE</scope>
    <source>
        <strain evidence="1">GVMAG-S-1101164-67</strain>
    </source>
</reference>
<protein>
    <submittedName>
        <fullName evidence="1">Uncharacterized protein</fullName>
    </submittedName>
</protein>
<proteinExistence type="predicted"/>
<organism evidence="1">
    <name type="scientific">viral metagenome</name>
    <dbReference type="NCBI Taxonomy" id="1070528"/>
    <lineage>
        <taxon>unclassified sequences</taxon>
        <taxon>metagenomes</taxon>
        <taxon>organismal metagenomes</taxon>
    </lineage>
</organism>
<accession>A0A6C0JWG8</accession>
<dbReference type="AlphaFoldDB" id="A0A6C0JWG8"/>